<evidence type="ECO:0000256" key="5">
    <source>
        <dbReference type="SAM" id="Phobius"/>
    </source>
</evidence>
<dbReference type="PROSITE" id="PS50076">
    <property type="entry name" value="DNAJ_2"/>
    <property type="match status" value="1"/>
</dbReference>
<dbReference type="AlphaFoldDB" id="A0A015JTS4"/>
<comment type="subcellular location">
    <subcellularLocation>
        <location evidence="1">Membrane</location>
    </subcellularLocation>
</comment>
<dbReference type="InterPro" id="IPR055225">
    <property type="entry name" value="DNAJC11-like_beta-barrel"/>
</dbReference>
<keyword evidence="5" id="KW-0812">Transmembrane</keyword>
<evidence type="ECO:0000313" key="7">
    <source>
        <dbReference type="EMBL" id="EXX72992.1"/>
    </source>
</evidence>
<dbReference type="Gene3D" id="1.10.287.110">
    <property type="entry name" value="DnaJ domain"/>
    <property type="match status" value="1"/>
</dbReference>
<evidence type="ECO:0000256" key="1">
    <source>
        <dbReference type="ARBA" id="ARBA00004370"/>
    </source>
</evidence>
<comment type="caution">
    <text evidence="7">The sequence shown here is derived from an EMBL/GenBank/DDBJ whole genome shotgun (WGS) entry which is preliminary data.</text>
</comment>
<dbReference type="Pfam" id="PF22774">
    <property type="entry name" value="DNAJC11_beta-barrel"/>
    <property type="match status" value="1"/>
</dbReference>
<feature type="domain" description="J" evidence="6">
    <location>
        <begin position="33"/>
        <end position="101"/>
    </location>
</feature>
<evidence type="ECO:0000256" key="2">
    <source>
        <dbReference type="ARBA" id="ARBA00023136"/>
    </source>
</evidence>
<dbReference type="PANTHER" id="PTHR44157:SF1">
    <property type="entry name" value="DNAJ HOMOLOG SUBFAMILY C MEMBER 11"/>
    <property type="match status" value="1"/>
</dbReference>
<dbReference type="PROSITE" id="PS00636">
    <property type="entry name" value="DNAJ_1"/>
    <property type="match status" value="1"/>
</dbReference>
<dbReference type="OrthoDB" id="10250354at2759"/>
<dbReference type="GO" id="GO:0005739">
    <property type="term" value="C:mitochondrion"/>
    <property type="evidence" value="ECO:0007669"/>
    <property type="project" value="GOC"/>
</dbReference>
<protein>
    <submittedName>
        <fullName evidence="7">Xdj1p</fullName>
    </submittedName>
</protein>
<feature type="region of interest" description="Disordered" evidence="4">
    <location>
        <begin position="1"/>
        <end position="20"/>
    </location>
</feature>
<dbReference type="SMART" id="SM00271">
    <property type="entry name" value="DnaJ"/>
    <property type="match status" value="1"/>
</dbReference>
<evidence type="ECO:0000256" key="4">
    <source>
        <dbReference type="SAM" id="MobiDB-lite"/>
    </source>
</evidence>
<gene>
    <name evidence="7" type="ORF">RirG_064140</name>
</gene>
<accession>A0A015JTS4</accession>
<feature type="compositionally biased region" description="Polar residues" evidence="4">
    <location>
        <begin position="1"/>
        <end position="11"/>
    </location>
</feature>
<dbReference type="Pfam" id="PF11875">
    <property type="entry name" value="DnaJ-like_C11_C"/>
    <property type="match status" value="1"/>
</dbReference>
<reference evidence="7 8" key="1">
    <citation type="submission" date="2014-02" db="EMBL/GenBank/DDBJ databases">
        <title>Single nucleus genome sequencing reveals high similarity among nuclei of an endomycorrhizal fungus.</title>
        <authorList>
            <person name="Lin K."/>
            <person name="Geurts R."/>
            <person name="Zhang Z."/>
            <person name="Limpens E."/>
            <person name="Saunders D.G."/>
            <person name="Mu D."/>
            <person name="Pang E."/>
            <person name="Cao H."/>
            <person name="Cha H."/>
            <person name="Lin T."/>
            <person name="Zhou Q."/>
            <person name="Shang Y."/>
            <person name="Li Y."/>
            <person name="Ivanov S."/>
            <person name="Sharma T."/>
            <person name="Velzen R.V."/>
            <person name="Ruijter N.D."/>
            <person name="Aanen D.K."/>
            <person name="Win J."/>
            <person name="Kamoun S."/>
            <person name="Bisseling T."/>
            <person name="Huang S."/>
        </authorList>
    </citation>
    <scope>NUCLEOTIDE SEQUENCE [LARGE SCALE GENOMIC DNA]</scope>
    <source>
        <strain evidence="8">DAOM197198w</strain>
    </source>
</reference>
<evidence type="ECO:0000256" key="3">
    <source>
        <dbReference type="ARBA" id="ARBA00023186"/>
    </source>
</evidence>
<dbReference type="InterPro" id="IPR001623">
    <property type="entry name" value="DnaJ_domain"/>
</dbReference>
<organism evidence="7 8">
    <name type="scientific">Rhizophagus irregularis (strain DAOM 197198w)</name>
    <name type="common">Glomus intraradices</name>
    <dbReference type="NCBI Taxonomy" id="1432141"/>
    <lineage>
        <taxon>Eukaryota</taxon>
        <taxon>Fungi</taxon>
        <taxon>Fungi incertae sedis</taxon>
        <taxon>Mucoromycota</taxon>
        <taxon>Glomeromycotina</taxon>
        <taxon>Glomeromycetes</taxon>
        <taxon>Glomerales</taxon>
        <taxon>Glomeraceae</taxon>
        <taxon>Rhizophagus</taxon>
    </lineage>
</organism>
<feature type="transmembrane region" description="Helical" evidence="5">
    <location>
        <begin position="424"/>
        <end position="445"/>
    </location>
</feature>
<dbReference type="GO" id="GO:0016020">
    <property type="term" value="C:membrane"/>
    <property type="evidence" value="ECO:0007669"/>
    <property type="project" value="UniProtKB-SubCell"/>
</dbReference>
<dbReference type="STRING" id="1432141.A0A015JTS4"/>
<evidence type="ECO:0000313" key="8">
    <source>
        <dbReference type="Proteomes" id="UP000022910"/>
    </source>
</evidence>
<keyword evidence="8" id="KW-1185">Reference proteome</keyword>
<dbReference type="HOGENOM" id="CLU_019611_0_1_1"/>
<dbReference type="EMBL" id="JEMT01014909">
    <property type="protein sequence ID" value="EXX72992.1"/>
    <property type="molecule type" value="Genomic_DNA"/>
</dbReference>
<proteinExistence type="predicted"/>
<dbReference type="GO" id="GO:0042407">
    <property type="term" value="P:cristae formation"/>
    <property type="evidence" value="ECO:0007669"/>
    <property type="project" value="TreeGrafter"/>
</dbReference>
<dbReference type="OMA" id="QLDKHTM"/>
<dbReference type="Pfam" id="PF00226">
    <property type="entry name" value="DnaJ"/>
    <property type="match status" value="1"/>
</dbReference>
<dbReference type="InterPro" id="IPR052243">
    <property type="entry name" value="Mito_inner_membrane_organizer"/>
</dbReference>
<keyword evidence="2 5" id="KW-0472">Membrane</keyword>
<dbReference type="Proteomes" id="UP000022910">
    <property type="component" value="Unassembled WGS sequence"/>
</dbReference>
<dbReference type="CDD" id="cd06257">
    <property type="entry name" value="DnaJ"/>
    <property type="match status" value="1"/>
</dbReference>
<dbReference type="PANTHER" id="PTHR44157">
    <property type="entry name" value="DNAJ HOMOLOG SUBFAMILY C MEMBER 11"/>
    <property type="match status" value="1"/>
</dbReference>
<name>A0A015JTS4_RHIIW</name>
<dbReference type="InterPro" id="IPR024586">
    <property type="entry name" value="DnaJ-like_C11_C"/>
</dbReference>
<dbReference type="InterPro" id="IPR036869">
    <property type="entry name" value="J_dom_sf"/>
</dbReference>
<dbReference type="PRINTS" id="PR00625">
    <property type="entry name" value="JDOMAIN"/>
</dbReference>
<keyword evidence="5" id="KW-1133">Transmembrane helix</keyword>
<evidence type="ECO:0000259" key="6">
    <source>
        <dbReference type="PROSITE" id="PS50076"/>
    </source>
</evidence>
<sequence length="596" mass="67284">MDSYESSSSVPNLDGDYEEVDFDQEVQTPPPLDLYGVLSVPKEATEEEIKDAYKRLCRTFHPDKHINPENKKAAETKFQVIQKAYEVLTDPNKRIVYDMFGEEGLSTSWEVGPRLKTPQELREEFERQARLKRQQEVENMVKAKGDLQLIIDATQVFDPYDSRSRQSNRFSILNIQNIFENAEVKQLSMKHSFETQLRPQTQAVVVGQTILRNGIGGGNIIGTLRHSFSPKVWAEVGSSIVQPRIVTAKASYSIDADSFVIVSGHIDSIYSPPNLVFTGGRVLGKNVTGYLTYKTGAWSLGPWGKHGLYSRREKSAVAISINGSFERSGYNFEIQTGLAQIYISFNYNHKLFNDYLVKTSATLSTSSGLTAVLLGERKVTEYTKASFAIECGIPHGVTFKCRLSRLGQRITIPILISPEFNYKIILWGTILPIITITAVEQIILMPRRQKKKAEKLAALRELHAEYIENRKKEAIEAIRLLLPSVERKIETEKVKDGLVILEAWYGNISSLRDVPLNEKKDVADVRVPVQALVHDSQLTIPGGYSKSNIMGFYDPCMGEPKQLKIKYQFQRKFHEVIVDDTAPVACPLRSHIISIH</sequence>
<dbReference type="InterPro" id="IPR018253">
    <property type="entry name" value="DnaJ_domain_CS"/>
</dbReference>
<dbReference type="SUPFAM" id="SSF46565">
    <property type="entry name" value="Chaperone J-domain"/>
    <property type="match status" value="1"/>
</dbReference>
<keyword evidence="3" id="KW-0143">Chaperone</keyword>